<proteinExistence type="predicted"/>
<dbReference type="Proteomes" id="UP000603434">
    <property type="component" value="Unassembled WGS sequence"/>
</dbReference>
<evidence type="ECO:0000313" key="1">
    <source>
        <dbReference type="EMBL" id="MBC8360372.1"/>
    </source>
</evidence>
<dbReference type="AlphaFoldDB" id="A0A8J6NR02"/>
<sequence length="64" mass="7190">MAVKHRIKANGNGGTKIMKLTARRAIIEHCKECMGFQGAEVRRCTAKLCPLYPFRTRDVPQDTA</sequence>
<reference evidence="1 2" key="1">
    <citation type="submission" date="2020-08" db="EMBL/GenBank/DDBJ databases">
        <title>Bridging the membrane lipid divide: bacteria of the FCB group superphylum have the potential to synthesize archaeal ether lipids.</title>
        <authorList>
            <person name="Villanueva L."/>
            <person name="Von Meijenfeldt F.A.B."/>
            <person name="Westbye A.B."/>
            <person name="Yadav S."/>
            <person name="Hopmans E.C."/>
            <person name="Dutilh B.E."/>
            <person name="Sinninghe Damste J.S."/>
        </authorList>
    </citation>
    <scope>NUCLEOTIDE SEQUENCE [LARGE SCALE GENOMIC DNA]</scope>
    <source>
        <strain evidence="1">NIOZ-UU30</strain>
    </source>
</reference>
<dbReference type="EMBL" id="JACNJH010000085">
    <property type="protein sequence ID" value="MBC8360372.1"/>
    <property type="molecule type" value="Genomic_DNA"/>
</dbReference>
<evidence type="ECO:0000313" key="2">
    <source>
        <dbReference type="Proteomes" id="UP000603434"/>
    </source>
</evidence>
<accession>A0A8J6NR02</accession>
<name>A0A8J6NR02_9BACT</name>
<protein>
    <submittedName>
        <fullName evidence="1">Uncharacterized protein</fullName>
    </submittedName>
</protein>
<comment type="caution">
    <text evidence="1">The sequence shown here is derived from an EMBL/GenBank/DDBJ whole genome shotgun (WGS) entry which is preliminary data.</text>
</comment>
<organism evidence="1 2">
    <name type="scientific">Candidatus Desulfatibia profunda</name>
    <dbReference type="NCBI Taxonomy" id="2841695"/>
    <lineage>
        <taxon>Bacteria</taxon>
        <taxon>Pseudomonadati</taxon>
        <taxon>Thermodesulfobacteriota</taxon>
        <taxon>Desulfobacteria</taxon>
        <taxon>Desulfobacterales</taxon>
        <taxon>Desulfobacterales incertae sedis</taxon>
        <taxon>Candidatus Desulfatibia</taxon>
    </lineage>
</organism>
<gene>
    <name evidence="1" type="ORF">H8E23_03095</name>
</gene>